<dbReference type="OrthoDB" id="3698368at2"/>
<comment type="caution">
    <text evidence="1">The sequence shown here is derived from an EMBL/GenBank/DDBJ whole genome shotgun (WGS) entry which is preliminary data.</text>
</comment>
<evidence type="ECO:0000313" key="2">
    <source>
        <dbReference type="Proteomes" id="UP000323454"/>
    </source>
</evidence>
<accession>A0A5B2XCL8</accession>
<protein>
    <submittedName>
        <fullName evidence="1">Uncharacterized protein</fullName>
    </submittedName>
</protein>
<gene>
    <name evidence="1" type="ORF">F0L68_18965</name>
</gene>
<dbReference type="EMBL" id="VUOB01000032">
    <property type="protein sequence ID" value="KAA2261033.1"/>
    <property type="molecule type" value="Genomic_DNA"/>
</dbReference>
<dbReference type="RefSeq" id="WP_149850940.1">
    <property type="nucleotide sequence ID" value="NZ_VUOB01000032.1"/>
</dbReference>
<dbReference type="Proteomes" id="UP000323454">
    <property type="component" value="Unassembled WGS sequence"/>
</dbReference>
<name>A0A5B2XCL8_9PSEU</name>
<organism evidence="1 2">
    <name type="scientific">Solihabitans fulvus</name>
    <dbReference type="NCBI Taxonomy" id="1892852"/>
    <lineage>
        <taxon>Bacteria</taxon>
        <taxon>Bacillati</taxon>
        <taxon>Actinomycetota</taxon>
        <taxon>Actinomycetes</taxon>
        <taxon>Pseudonocardiales</taxon>
        <taxon>Pseudonocardiaceae</taxon>
        <taxon>Solihabitans</taxon>
    </lineage>
</organism>
<dbReference type="AlphaFoldDB" id="A0A5B2XCL8"/>
<keyword evidence="2" id="KW-1185">Reference proteome</keyword>
<proteinExistence type="predicted"/>
<reference evidence="1 2" key="2">
    <citation type="submission" date="2019-09" db="EMBL/GenBank/DDBJ databases">
        <authorList>
            <person name="Jin C."/>
        </authorList>
    </citation>
    <scope>NUCLEOTIDE SEQUENCE [LARGE SCALE GENOMIC DNA]</scope>
    <source>
        <strain evidence="1 2">AN110305</strain>
    </source>
</reference>
<sequence length="126" mass="13523">MSMAQVRTAMVGVQNLRMAAESGGFAVSEEGGKALIDAIVKMQDGVHQSRLELENVKQDSKLGTSPDALVMVQYNKQVADGDPQSFAHVLQQFSTVLDETKAAINKAMSNYRNTDSGNRASFSGKA</sequence>
<evidence type="ECO:0000313" key="1">
    <source>
        <dbReference type="EMBL" id="KAA2261033.1"/>
    </source>
</evidence>
<reference evidence="1 2" key="1">
    <citation type="submission" date="2019-09" db="EMBL/GenBank/DDBJ databases">
        <title>Goodfellowia gen. nov., a new genus of the Pseudonocardineae related to Actinoalloteichus, containing Goodfellowia coeruleoviolacea gen. nov., comb. nov. gen. nov., comb. nov.</title>
        <authorList>
            <person name="Labeda D."/>
        </authorList>
    </citation>
    <scope>NUCLEOTIDE SEQUENCE [LARGE SCALE GENOMIC DNA]</scope>
    <source>
        <strain evidence="1 2">AN110305</strain>
    </source>
</reference>